<proteinExistence type="predicted"/>
<dbReference type="EMBL" id="JAEPRD010000002">
    <property type="protein sequence ID" value="KAG2213870.1"/>
    <property type="molecule type" value="Genomic_DNA"/>
</dbReference>
<name>A0A8H7RNT4_9FUNG</name>
<reference evidence="3" key="1">
    <citation type="submission" date="2020-12" db="EMBL/GenBank/DDBJ databases">
        <title>Metabolic potential, ecology and presence of endohyphal bacteria is reflected in genomic diversity of Mucoromycotina.</title>
        <authorList>
            <person name="Muszewska A."/>
            <person name="Okrasinska A."/>
            <person name="Steczkiewicz K."/>
            <person name="Drgas O."/>
            <person name="Orlowska M."/>
            <person name="Perlinska-Lenart U."/>
            <person name="Aleksandrzak-Piekarczyk T."/>
            <person name="Szatraj K."/>
            <person name="Zielenkiewicz U."/>
            <person name="Pilsyk S."/>
            <person name="Malc E."/>
            <person name="Mieczkowski P."/>
            <person name="Kruszewska J.S."/>
            <person name="Biernat P."/>
            <person name="Pawlowska J."/>
        </authorList>
    </citation>
    <scope>NUCLEOTIDE SEQUENCE</scope>
    <source>
        <strain evidence="3">WA0000017839</strain>
    </source>
</reference>
<dbReference type="Proteomes" id="UP000603453">
    <property type="component" value="Unassembled WGS sequence"/>
</dbReference>
<protein>
    <recommendedName>
        <fullName evidence="2">Tubby C-terminal domain-containing protein</fullName>
    </recommendedName>
</protein>
<gene>
    <name evidence="3" type="ORF">INT47_001139</name>
</gene>
<feature type="domain" description="Tubby C-terminal" evidence="2">
    <location>
        <begin position="140"/>
        <end position="172"/>
    </location>
</feature>
<dbReference type="PRINTS" id="PR01573">
    <property type="entry name" value="SUPERTUBBY"/>
</dbReference>
<evidence type="ECO:0000256" key="1">
    <source>
        <dbReference type="SAM" id="SignalP"/>
    </source>
</evidence>
<comment type="caution">
    <text evidence="3">The sequence shown here is derived from an EMBL/GenBank/DDBJ whole genome shotgun (WGS) entry which is preliminary data.</text>
</comment>
<feature type="signal peptide" evidence="1">
    <location>
        <begin position="1"/>
        <end position="20"/>
    </location>
</feature>
<dbReference type="SUPFAM" id="SSF54518">
    <property type="entry name" value="Tubby C-terminal domain-like"/>
    <property type="match status" value="1"/>
</dbReference>
<keyword evidence="1" id="KW-0732">Signal</keyword>
<accession>A0A8H7RNT4</accession>
<feature type="chain" id="PRO_5034203124" description="Tubby C-terminal domain-containing protein" evidence="1">
    <location>
        <begin position="21"/>
        <end position="188"/>
    </location>
</feature>
<dbReference type="InterPro" id="IPR025659">
    <property type="entry name" value="Tubby-like_C"/>
</dbReference>
<evidence type="ECO:0000259" key="2">
    <source>
        <dbReference type="Pfam" id="PF01167"/>
    </source>
</evidence>
<dbReference type="OrthoDB" id="8775810at2759"/>
<organism evidence="3 4">
    <name type="scientific">Mucor saturninus</name>
    <dbReference type="NCBI Taxonomy" id="64648"/>
    <lineage>
        <taxon>Eukaryota</taxon>
        <taxon>Fungi</taxon>
        <taxon>Fungi incertae sedis</taxon>
        <taxon>Mucoromycota</taxon>
        <taxon>Mucoromycotina</taxon>
        <taxon>Mucoromycetes</taxon>
        <taxon>Mucorales</taxon>
        <taxon>Mucorineae</taxon>
        <taxon>Mucoraceae</taxon>
        <taxon>Mucor</taxon>
    </lineage>
</organism>
<evidence type="ECO:0000313" key="4">
    <source>
        <dbReference type="Proteomes" id="UP000603453"/>
    </source>
</evidence>
<dbReference type="Pfam" id="PF01167">
    <property type="entry name" value="Tub"/>
    <property type="match status" value="1"/>
</dbReference>
<keyword evidence="4" id="KW-1185">Reference proteome</keyword>
<dbReference type="AlphaFoldDB" id="A0A8H7RNT4"/>
<dbReference type="InterPro" id="IPR000007">
    <property type="entry name" value="Tubby_C"/>
</dbReference>
<evidence type="ECO:0000313" key="3">
    <source>
        <dbReference type="EMBL" id="KAG2213870.1"/>
    </source>
</evidence>
<dbReference type="Gene3D" id="3.20.90.10">
    <property type="entry name" value="Tubby Protein, Chain A"/>
    <property type="match status" value="1"/>
</dbReference>
<sequence length="188" mass="21182">MLARTLNFVIILSFVFCAVAQTDYDPNVQKVVDFLGSVKTALGTIPSVQNIYDQIPSVQKSMKYVPSIVRKEKKPVSHTTNLLTSLAKDRLGDGYVANYKDRISSQHIAGIPNLIQGATDYFSLWVSDVNNATTTFFRWIISGRVEWDLFTMDYKYPMCLLQAFSIVLASVDAKLACESYMPQYQKAQ</sequence>